<feature type="compositionally biased region" description="Polar residues" evidence="1">
    <location>
        <begin position="167"/>
        <end position="182"/>
    </location>
</feature>
<feature type="compositionally biased region" description="Low complexity" evidence="1">
    <location>
        <begin position="143"/>
        <end position="153"/>
    </location>
</feature>
<name>A0A0D7ARV9_9AGAR</name>
<dbReference type="AlphaFoldDB" id="A0A0D7ARV9"/>
<evidence type="ECO:0000256" key="1">
    <source>
        <dbReference type="SAM" id="MobiDB-lite"/>
    </source>
</evidence>
<evidence type="ECO:0000313" key="3">
    <source>
        <dbReference type="Proteomes" id="UP000054007"/>
    </source>
</evidence>
<proteinExistence type="predicted"/>
<dbReference type="Proteomes" id="UP000054007">
    <property type="component" value="Unassembled WGS sequence"/>
</dbReference>
<accession>A0A0D7ARV9</accession>
<dbReference type="EMBL" id="KN881307">
    <property type="protein sequence ID" value="KIY60735.1"/>
    <property type="molecule type" value="Genomic_DNA"/>
</dbReference>
<feature type="region of interest" description="Disordered" evidence="1">
    <location>
        <begin position="1"/>
        <end position="187"/>
    </location>
</feature>
<feature type="compositionally biased region" description="Polar residues" evidence="1">
    <location>
        <begin position="43"/>
        <end position="52"/>
    </location>
</feature>
<feature type="compositionally biased region" description="Low complexity" evidence="1">
    <location>
        <begin position="58"/>
        <end position="106"/>
    </location>
</feature>
<reference evidence="2 3" key="1">
    <citation type="journal article" date="2015" name="Fungal Genet. Biol.">
        <title>Evolution of novel wood decay mechanisms in Agaricales revealed by the genome sequences of Fistulina hepatica and Cylindrobasidium torrendii.</title>
        <authorList>
            <person name="Floudas D."/>
            <person name="Held B.W."/>
            <person name="Riley R."/>
            <person name="Nagy L.G."/>
            <person name="Koehler G."/>
            <person name="Ransdell A.S."/>
            <person name="Younus H."/>
            <person name="Chow J."/>
            <person name="Chiniquy J."/>
            <person name="Lipzen A."/>
            <person name="Tritt A."/>
            <person name="Sun H."/>
            <person name="Haridas S."/>
            <person name="LaButti K."/>
            <person name="Ohm R.A."/>
            <person name="Kues U."/>
            <person name="Blanchette R.A."/>
            <person name="Grigoriev I.V."/>
            <person name="Minto R.E."/>
            <person name="Hibbett D.S."/>
        </authorList>
    </citation>
    <scope>NUCLEOTIDE SEQUENCE [LARGE SCALE GENOMIC DNA]</scope>
    <source>
        <strain evidence="2 3">FP15055 ss-10</strain>
    </source>
</reference>
<organism evidence="2 3">
    <name type="scientific">Cylindrobasidium torrendii FP15055 ss-10</name>
    <dbReference type="NCBI Taxonomy" id="1314674"/>
    <lineage>
        <taxon>Eukaryota</taxon>
        <taxon>Fungi</taxon>
        <taxon>Dikarya</taxon>
        <taxon>Basidiomycota</taxon>
        <taxon>Agaricomycotina</taxon>
        <taxon>Agaricomycetes</taxon>
        <taxon>Agaricomycetidae</taxon>
        <taxon>Agaricales</taxon>
        <taxon>Marasmiineae</taxon>
        <taxon>Physalacriaceae</taxon>
        <taxon>Cylindrobasidium</taxon>
    </lineage>
</organism>
<dbReference type="STRING" id="1314674.A0A0D7ARV9"/>
<dbReference type="OrthoDB" id="3010079at2759"/>
<evidence type="ECO:0000313" key="2">
    <source>
        <dbReference type="EMBL" id="KIY60735.1"/>
    </source>
</evidence>
<sequence length="435" mass="47394">MAAEQSPQPQQPAAPSPVAGENDVDMSPANDDDMSPSLGPGDSPQNQSQPSTVRPVAEEAPATSSTTSATISPPEVSSPSTPSAPANPSTSMLAANGNSSGSAASGVPSDIQPPPPAATLPQRPLSQQGHPASLVRRDPPNNPTQDPTTDLNPIDYDADKQPGPAQPSATDNDIPSTQSTALNDKDAKLPMSTLLRKKSPASTIAAAVVLVERKVDEMLVLAKMPNWMTEHFNVFKGQQWGHEWAALLANWALLEGQKSFRSKPSPLPCPPRTKEERTAGLEKRPPLLSRWMKYARPAISQMGNRPMSKAPSTKPKSTAAKGIELPIEDADFVEFVNLWGVWWDFLQPEWRVRDGNQWSRKGPWKKQWGKLEAYGVNGWLSVVVCLWWWRRALEIRANSTDGEFASWKEAVVDALWILEGLRCQVEKDANDEADE</sequence>
<keyword evidence="3" id="KW-1185">Reference proteome</keyword>
<gene>
    <name evidence="2" type="ORF">CYLTODRAFT_427788</name>
</gene>
<protein>
    <submittedName>
        <fullName evidence="2">Uncharacterized protein</fullName>
    </submittedName>
</protein>